<protein>
    <submittedName>
        <fullName evidence="4">SDR family NAD(P)-dependent oxidoreductase</fullName>
    </submittedName>
</protein>
<evidence type="ECO:0000313" key="4">
    <source>
        <dbReference type="EMBL" id="QHB99882.1"/>
    </source>
</evidence>
<dbReference type="PANTHER" id="PTHR42879">
    <property type="entry name" value="3-OXOACYL-(ACYL-CARRIER-PROTEIN) REDUCTASE"/>
    <property type="match status" value="1"/>
</dbReference>
<comment type="similarity">
    <text evidence="1 3">Belongs to the short-chain dehydrogenases/reductases (SDR) family.</text>
</comment>
<dbReference type="CDD" id="cd05233">
    <property type="entry name" value="SDR_c"/>
    <property type="match status" value="1"/>
</dbReference>
<dbReference type="InterPro" id="IPR050259">
    <property type="entry name" value="SDR"/>
</dbReference>
<keyword evidence="2" id="KW-0560">Oxidoreductase</keyword>
<dbReference type="AlphaFoldDB" id="A0A7L4YLY0"/>
<dbReference type="InterPro" id="IPR020904">
    <property type="entry name" value="Sc_DH/Rdtase_CS"/>
</dbReference>
<name>A0A7L4YLY0_9ACTN</name>
<dbReference type="RefSeq" id="WP_159543896.1">
    <property type="nucleotide sequence ID" value="NZ_CP047156.1"/>
</dbReference>
<evidence type="ECO:0000313" key="5">
    <source>
        <dbReference type="Proteomes" id="UP000463857"/>
    </source>
</evidence>
<dbReference type="Proteomes" id="UP000463857">
    <property type="component" value="Chromosome"/>
</dbReference>
<reference evidence="4 5" key="1">
    <citation type="journal article" date="2018" name="Int. J. Syst. Evol. Microbiol.">
        <title>Epidermidibacterium keratini gen. nov., sp. nov., a member of the family Sporichthyaceae, isolated from keratin epidermis.</title>
        <authorList>
            <person name="Lee D.G."/>
            <person name="Trujillo M.E."/>
            <person name="Kang S."/>
            <person name="Nam J.J."/>
            <person name="Kim Y.J."/>
        </authorList>
    </citation>
    <scope>NUCLEOTIDE SEQUENCE [LARGE SCALE GENOMIC DNA]</scope>
    <source>
        <strain evidence="4 5">EPI-7</strain>
    </source>
</reference>
<dbReference type="PRINTS" id="PR00081">
    <property type="entry name" value="GDHRDH"/>
</dbReference>
<dbReference type="OrthoDB" id="9804774at2"/>
<dbReference type="KEGG" id="eke:EK0264_06010"/>
<dbReference type="InterPro" id="IPR036291">
    <property type="entry name" value="NAD(P)-bd_dom_sf"/>
</dbReference>
<dbReference type="PROSITE" id="PS00061">
    <property type="entry name" value="ADH_SHORT"/>
    <property type="match status" value="1"/>
</dbReference>
<dbReference type="InParanoid" id="A0A7L4YLY0"/>
<dbReference type="GO" id="GO:0032787">
    <property type="term" value="P:monocarboxylic acid metabolic process"/>
    <property type="evidence" value="ECO:0007669"/>
    <property type="project" value="UniProtKB-ARBA"/>
</dbReference>
<dbReference type="Pfam" id="PF00106">
    <property type="entry name" value="adh_short"/>
    <property type="match status" value="1"/>
</dbReference>
<evidence type="ECO:0000256" key="1">
    <source>
        <dbReference type="ARBA" id="ARBA00006484"/>
    </source>
</evidence>
<dbReference type="InterPro" id="IPR002347">
    <property type="entry name" value="SDR_fam"/>
</dbReference>
<dbReference type="GO" id="GO:0016491">
    <property type="term" value="F:oxidoreductase activity"/>
    <property type="evidence" value="ECO:0007669"/>
    <property type="project" value="UniProtKB-KW"/>
</dbReference>
<sequence>MSSDTRSDSPVALVTGAGRGIGEAAAVDLSAAGYRIALTSRSRDQLEAVAAQCAGETLVIPGDITDPGFPDALVGQITDTWGRLDVLVANAGSGTSAPLTRTTDEQWQSMLDLNLTSVFRCVRAAARVMTAQHSGAIVIVASIAGRVGEPYISAYTASKHGVLGLMRSAAAELVGKGVRVNAVCPGYVDTPMTDSTVASVSQTTGRDPDEVRQTLADKQAHGKLITPGEVSDAIAMCVRNGGLNAQAITIDGGTIQA</sequence>
<dbReference type="FunFam" id="3.40.50.720:FF:000084">
    <property type="entry name" value="Short-chain dehydrogenase reductase"/>
    <property type="match status" value="1"/>
</dbReference>
<dbReference type="PRINTS" id="PR00080">
    <property type="entry name" value="SDRFAMILY"/>
</dbReference>
<gene>
    <name evidence="4" type="ORF">EK0264_06010</name>
</gene>
<proteinExistence type="inferred from homology"/>
<keyword evidence="5" id="KW-1185">Reference proteome</keyword>
<organism evidence="4 5">
    <name type="scientific">Epidermidibacterium keratini</name>
    <dbReference type="NCBI Taxonomy" id="1891644"/>
    <lineage>
        <taxon>Bacteria</taxon>
        <taxon>Bacillati</taxon>
        <taxon>Actinomycetota</taxon>
        <taxon>Actinomycetes</taxon>
        <taxon>Sporichthyales</taxon>
        <taxon>Sporichthyaceae</taxon>
        <taxon>Epidermidibacterium</taxon>
    </lineage>
</organism>
<evidence type="ECO:0000256" key="2">
    <source>
        <dbReference type="ARBA" id="ARBA00023002"/>
    </source>
</evidence>
<dbReference type="Gene3D" id="3.40.50.720">
    <property type="entry name" value="NAD(P)-binding Rossmann-like Domain"/>
    <property type="match status" value="1"/>
</dbReference>
<evidence type="ECO:0000256" key="3">
    <source>
        <dbReference type="RuleBase" id="RU000363"/>
    </source>
</evidence>
<dbReference type="SUPFAM" id="SSF51735">
    <property type="entry name" value="NAD(P)-binding Rossmann-fold domains"/>
    <property type="match status" value="1"/>
</dbReference>
<accession>A0A7L4YLY0</accession>
<dbReference type="EMBL" id="CP047156">
    <property type="protein sequence ID" value="QHB99882.1"/>
    <property type="molecule type" value="Genomic_DNA"/>
</dbReference>
<dbReference type="PANTHER" id="PTHR42879:SF2">
    <property type="entry name" value="3-OXOACYL-[ACYL-CARRIER-PROTEIN] REDUCTASE FABG"/>
    <property type="match status" value="1"/>
</dbReference>